<keyword evidence="5" id="KW-1003">Cell membrane</keyword>
<feature type="transmembrane region" description="Helical" evidence="17">
    <location>
        <begin position="724"/>
        <end position="746"/>
    </location>
</feature>
<dbReference type="Gene3D" id="3.40.50.1000">
    <property type="entry name" value="HAD superfamily/HAD-like"/>
    <property type="match status" value="1"/>
</dbReference>
<dbReference type="SUPFAM" id="SSF56784">
    <property type="entry name" value="HAD-like"/>
    <property type="match status" value="1"/>
</dbReference>
<evidence type="ECO:0000256" key="5">
    <source>
        <dbReference type="ARBA" id="ARBA00022475"/>
    </source>
</evidence>
<dbReference type="PANTHER" id="PTHR43294">
    <property type="entry name" value="SODIUM/POTASSIUM-TRANSPORTING ATPASE SUBUNIT ALPHA"/>
    <property type="match status" value="1"/>
</dbReference>
<dbReference type="SUPFAM" id="SSF81660">
    <property type="entry name" value="Metal cation-transporting ATPase, ATP-binding domain N"/>
    <property type="match status" value="1"/>
</dbReference>
<dbReference type="Gene3D" id="3.40.1110.10">
    <property type="entry name" value="Calcium-transporting ATPase, cytoplasmic domain N"/>
    <property type="match status" value="1"/>
</dbReference>
<dbReference type="Pfam" id="PF00690">
    <property type="entry name" value="Cation_ATPase_N"/>
    <property type="match status" value="1"/>
</dbReference>
<dbReference type="OrthoDB" id="9760364at2"/>
<comment type="subcellular location">
    <subcellularLocation>
        <location evidence="1">Cell membrane</location>
        <topology evidence="1">Multi-pass membrane protein</topology>
    </subcellularLocation>
</comment>
<keyword evidence="14" id="KW-0406">Ion transport</keyword>
<dbReference type="InterPro" id="IPR018303">
    <property type="entry name" value="ATPase_P-typ_P_site"/>
</dbReference>
<evidence type="ECO:0000256" key="13">
    <source>
        <dbReference type="ARBA" id="ARBA00022989"/>
    </source>
</evidence>
<dbReference type="GO" id="GO:0005524">
    <property type="term" value="F:ATP binding"/>
    <property type="evidence" value="ECO:0007669"/>
    <property type="project" value="UniProtKB-KW"/>
</dbReference>
<feature type="transmembrane region" description="Helical" evidence="17">
    <location>
        <begin position="840"/>
        <end position="858"/>
    </location>
</feature>
<dbReference type="GO" id="GO:0030007">
    <property type="term" value="P:intracellular potassium ion homeostasis"/>
    <property type="evidence" value="ECO:0007669"/>
    <property type="project" value="TreeGrafter"/>
</dbReference>
<reference evidence="20" key="1">
    <citation type="submission" date="2010-12" db="EMBL/GenBank/DDBJ databases">
        <title>The genome sequence of Filifactor alocis strain ATCC 35896.</title>
        <authorList>
            <consortium name="The Broad Institute Genome Sequencing Platform"/>
            <person name="Ward D."/>
            <person name="Earl A."/>
            <person name="Feldgarden M."/>
            <person name="Young S.K."/>
            <person name="Gargeya S."/>
            <person name="Zeng Q."/>
            <person name="Alvarado L."/>
            <person name="Berlin A."/>
            <person name="Bochicchio J."/>
            <person name="Chapman S.B."/>
            <person name="Chen Z."/>
            <person name="Freedman E."/>
            <person name="Gellesch M."/>
            <person name="Goldberg J."/>
            <person name="Griggs A."/>
            <person name="Gujja S."/>
            <person name="Heilman E."/>
            <person name="Heiman D."/>
            <person name="Howarth C."/>
            <person name="Mehta T."/>
            <person name="Neiman D."/>
            <person name="Pearson M."/>
            <person name="Roberts A."/>
            <person name="Saif S."/>
            <person name="Shea T."/>
            <person name="Shenoy N."/>
            <person name="Sisk P."/>
            <person name="Stolte C."/>
            <person name="Sykes S."/>
            <person name="White J."/>
            <person name="Yandava C."/>
            <person name="Izard J."/>
            <person name="Blanton J.M."/>
            <person name="Baranova O.V."/>
            <person name="Tanner A.C."/>
            <person name="Dewhirst F.E."/>
            <person name="Haas B."/>
            <person name="Nusbaum C."/>
            <person name="Birren B."/>
        </authorList>
    </citation>
    <scope>NUCLEOTIDE SEQUENCE [LARGE SCALE GENOMIC DNA]</scope>
    <source>
        <strain evidence="20">ATCC 35896 / D40 B5</strain>
    </source>
</reference>
<proteinExistence type="inferred from homology"/>
<dbReference type="KEGG" id="faa:HMPREF0389_01266"/>
<keyword evidence="20" id="KW-1185">Reference proteome</keyword>
<dbReference type="PRINTS" id="PR00119">
    <property type="entry name" value="CATATPASE"/>
</dbReference>
<feature type="transmembrane region" description="Helical" evidence="17">
    <location>
        <begin position="59"/>
        <end position="77"/>
    </location>
</feature>
<dbReference type="InterPro" id="IPR044492">
    <property type="entry name" value="P_typ_ATPase_HD_dom"/>
</dbReference>
<dbReference type="SFLD" id="SFLDS00003">
    <property type="entry name" value="Haloacid_Dehalogenase"/>
    <property type="match status" value="1"/>
</dbReference>
<dbReference type="RefSeq" id="WP_014263177.1">
    <property type="nucleotide sequence ID" value="NC_016630.1"/>
</dbReference>
<evidence type="ECO:0000256" key="16">
    <source>
        <dbReference type="ARBA" id="ARBA00048694"/>
    </source>
</evidence>
<evidence type="ECO:0000256" key="8">
    <source>
        <dbReference type="ARBA" id="ARBA00022692"/>
    </source>
</evidence>
<evidence type="ECO:0000256" key="10">
    <source>
        <dbReference type="ARBA" id="ARBA00022741"/>
    </source>
</evidence>
<dbReference type="GO" id="GO:0006883">
    <property type="term" value="P:intracellular sodium ion homeostasis"/>
    <property type="evidence" value="ECO:0007669"/>
    <property type="project" value="TreeGrafter"/>
</dbReference>
<keyword evidence="12" id="KW-1278">Translocase</keyword>
<dbReference type="GO" id="GO:0005886">
    <property type="term" value="C:plasma membrane"/>
    <property type="evidence" value="ECO:0007669"/>
    <property type="project" value="UniProtKB-SubCell"/>
</dbReference>
<dbReference type="InterPro" id="IPR023298">
    <property type="entry name" value="ATPase_P-typ_TM_dom_sf"/>
</dbReference>
<dbReference type="GO" id="GO:1990573">
    <property type="term" value="P:potassium ion import across plasma membrane"/>
    <property type="evidence" value="ECO:0007669"/>
    <property type="project" value="TreeGrafter"/>
</dbReference>
<dbReference type="GO" id="GO:0046872">
    <property type="term" value="F:metal ion binding"/>
    <property type="evidence" value="ECO:0007669"/>
    <property type="project" value="UniProtKB-KW"/>
</dbReference>
<dbReference type="InterPro" id="IPR036412">
    <property type="entry name" value="HAD-like_sf"/>
</dbReference>
<evidence type="ECO:0000256" key="14">
    <source>
        <dbReference type="ARBA" id="ARBA00023065"/>
    </source>
</evidence>
<evidence type="ECO:0000256" key="9">
    <source>
        <dbReference type="ARBA" id="ARBA00022723"/>
    </source>
</evidence>
<dbReference type="EC" id="7.2.2.10" evidence="3"/>
<evidence type="ECO:0000256" key="2">
    <source>
        <dbReference type="ARBA" id="ARBA00005675"/>
    </source>
</evidence>
<dbReference type="Gene3D" id="2.70.150.10">
    <property type="entry name" value="Calcium-transporting ATPase, cytoplasmic transduction domain A"/>
    <property type="match status" value="1"/>
</dbReference>
<dbReference type="InterPro" id="IPR008250">
    <property type="entry name" value="ATPase_P-typ_transduc_dom_A_sf"/>
</dbReference>
<dbReference type="InterPro" id="IPR006068">
    <property type="entry name" value="ATPase_P-typ_cation-transptr_C"/>
</dbReference>
<comment type="similarity">
    <text evidence="2">Belongs to the cation transport ATPase (P-type) (TC 3.A.3) family. Type IIA subfamily.</text>
</comment>
<evidence type="ECO:0000256" key="15">
    <source>
        <dbReference type="ARBA" id="ARBA00023136"/>
    </source>
</evidence>
<dbReference type="PRINTS" id="PR00120">
    <property type="entry name" value="HATPASE"/>
</dbReference>
<sequence length="904" mass="99775">MEKIRWDRRSVQDVLQEFRISLDAGLNTEQVSENQKKYGWNQLKEANKKTFLSKVADQFKDFLILILLVASVVSFSIGEKTDAMIIVAIVIINAMLGLYQEGKAEKAIEALQKLAAPNANVIRNGVPISVPAEQLVPGDVVVLETGDIVPADLRLVESYNLQIEEASLTGESVASEKRAEDICEEDVSLADRKNMAYASTILTYGRGKGVVVSTGHDTEIGKIAEVIQGYEEESTPLQKKLARLGKQLGIIVLAVCVVVFVIGILQNLPMLDMFMTSVSLAVAAIPEGLPAIVTVVLSLGMGKMASKHAIVKKLPAVETLGTTTVICSDKTGTLTQNEMTVVKVFVDEHILDVEGEGYEADGRICHEKEEVDVETVPTLERLLEITLLANDAKLKRLENGKLGVMGDPTEGALITLANKWDMYSKDYEEAHPRKNELPFDSDRKMMTTFHENIGKNPVVSFTKGAPDVVLSRCSYWGKNNEIVELNEELREKISKVNQKFSKNALRVLALAYHSFEKMPEEITVDEIEKEMIFVGLVGMIDPARAEAKEAIKLCKHAGIIPVMITGDYKETAFAIGQQLGMVEDISQAMMGTELEQYNAEQMREIVKDKRVYARVSPEHKVKIVTALKENGNIVAMTGDGVNDALAIKKADIGIAMGITGTDVAKNTAEVILTDDNFASIVDAVQEGRIIYSNIKKFVSFLLSCNIGEILIVLVSILMKLPVPLLPIQLLWLNLVTDSFPALALGVEKGDEDIMNQPPRDPQEPILDKKTSIRITVQSIAITIATIGAYQYGLHHFTEHSLEGARTIAFVTLILAELLRSYSARSESHTVMSIGMFSNRALTLGTVFSLFMTLIVVYIPFMRTLFHTVFLGAEEWSRIIPFALIPFIVGETYKLFHKSTNRTQV</sequence>
<dbReference type="GO" id="GO:0016887">
    <property type="term" value="F:ATP hydrolysis activity"/>
    <property type="evidence" value="ECO:0007669"/>
    <property type="project" value="InterPro"/>
</dbReference>
<evidence type="ECO:0000313" key="20">
    <source>
        <dbReference type="Proteomes" id="UP000007468"/>
    </source>
</evidence>
<evidence type="ECO:0000256" key="7">
    <source>
        <dbReference type="ARBA" id="ARBA00022568"/>
    </source>
</evidence>
<evidence type="ECO:0000256" key="12">
    <source>
        <dbReference type="ARBA" id="ARBA00022967"/>
    </source>
</evidence>
<dbReference type="GO" id="GO:1902600">
    <property type="term" value="P:proton transmembrane transport"/>
    <property type="evidence" value="ECO:0007669"/>
    <property type="project" value="TreeGrafter"/>
</dbReference>
<dbReference type="Pfam" id="PF13246">
    <property type="entry name" value="Cation_ATPase"/>
    <property type="match status" value="1"/>
</dbReference>
<feature type="transmembrane region" description="Helical" evidence="17">
    <location>
        <begin position="274"/>
        <end position="299"/>
    </location>
</feature>
<keyword evidence="10" id="KW-0547">Nucleotide-binding</keyword>
<dbReference type="InterPro" id="IPR004014">
    <property type="entry name" value="ATPase_P-typ_cation-transptr_N"/>
</dbReference>
<dbReference type="InterPro" id="IPR050510">
    <property type="entry name" value="Cation_transp_ATPase_P-type"/>
</dbReference>
<comment type="catalytic activity">
    <reaction evidence="16">
        <text>Ca(2+)(in) + ATP + H2O = Ca(2+)(out) + ADP + phosphate + H(+)</text>
        <dbReference type="Rhea" id="RHEA:18105"/>
        <dbReference type="ChEBI" id="CHEBI:15377"/>
        <dbReference type="ChEBI" id="CHEBI:15378"/>
        <dbReference type="ChEBI" id="CHEBI:29108"/>
        <dbReference type="ChEBI" id="CHEBI:30616"/>
        <dbReference type="ChEBI" id="CHEBI:43474"/>
        <dbReference type="ChEBI" id="CHEBI:456216"/>
        <dbReference type="EC" id="7.2.2.10"/>
    </reaction>
</comment>
<dbReference type="AlphaFoldDB" id="D6GT28"/>
<name>D6GT28_FILAD</name>
<dbReference type="NCBIfam" id="TIGR01494">
    <property type="entry name" value="ATPase_P-type"/>
    <property type="match status" value="2"/>
</dbReference>
<dbReference type="FunFam" id="2.70.150.10:FF:000016">
    <property type="entry name" value="Calcium-transporting P-type ATPase putative"/>
    <property type="match status" value="1"/>
</dbReference>
<evidence type="ECO:0000259" key="18">
    <source>
        <dbReference type="SMART" id="SM00831"/>
    </source>
</evidence>
<dbReference type="PANTHER" id="PTHR43294:SF20">
    <property type="entry name" value="P-TYPE ATPASE"/>
    <property type="match status" value="1"/>
</dbReference>
<keyword evidence="9" id="KW-0479">Metal-binding</keyword>
<evidence type="ECO:0000256" key="4">
    <source>
        <dbReference type="ARBA" id="ARBA00022448"/>
    </source>
</evidence>
<keyword evidence="13 17" id="KW-1133">Transmembrane helix</keyword>
<evidence type="ECO:0000256" key="17">
    <source>
        <dbReference type="SAM" id="Phobius"/>
    </source>
</evidence>
<dbReference type="InterPro" id="IPR023299">
    <property type="entry name" value="ATPase_P-typ_cyto_dom_N"/>
</dbReference>
<dbReference type="SUPFAM" id="SSF81653">
    <property type="entry name" value="Calcium ATPase, transduction domain A"/>
    <property type="match status" value="1"/>
</dbReference>
<dbReference type="eggNOG" id="COG0474">
    <property type="taxonomic scope" value="Bacteria"/>
</dbReference>
<keyword evidence="11" id="KW-0067">ATP-binding</keyword>
<keyword evidence="6" id="KW-0597">Phosphoprotein</keyword>
<keyword evidence="8 17" id="KW-0812">Transmembrane</keyword>
<dbReference type="Gene3D" id="1.20.1110.10">
    <property type="entry name" value="Calcium-transporting ATPase, transmembrane domain"/>
    <property type="match status" value="1"/>
</dbReference>
<dbReference type="Proteomes" id="UP000007468">
    <property type="component" value="Chromosome"/>
</dbReference>
<evidence type="ECO:0000256" key="6">
    <source>
        <dbReference type="ARBA" id="ARBA00022553"/>
    </source>
</evidence>
<feature type="domain" description="Cation-transporting P-type ATPase N-terminal" evidence="18">
    <location>
        <begin position="5"/>
        <end position="79"/>
    </location>
</feature>
<dbReference type="EMBL" id="CP002390">
    <property type="protein sequence ID" value="EFE28013.1"/>
    <property type="molecule type" value="Genomic_DNA"/>
</dbReference>
<dbReference type="FunFam" id="3.40.1110.10:FF:000053">
    <property type="entry name" value="Cation-transporting ATPase, E1-E2 family"/>
    <property type="match status" value="1"/>
</dbReference>
<dbReference type="InterPro" id="IPR059000">
    <property type="entry name" value="ATPase_P-type_domA"/>
</dbReference>
<keyword evidence="7" id="KW-0106">Calcium</keyword>
<dbReference type="Pfam" id="PF00689">
    <property type="entry name" value="Cation_ATPase_C"/>
    <property type="match status" value="1"/>
</dbReference>
<gene>
    <name evidence="19" type="ordered locus">HMPREF0389_01266</name>
</gene>
<accession>D6GT28</accession>
<dbReference type="SMART" id="SM00831">
    <property type="entry name" value="Cation_ATPase_N"/>
    <property type="match status" value="1"/>
</dbReference>
<evidence type="ECO:0000313" key="19">
    <source>
        <dbReference type="EMBL" id="EFE28013.1"/>
    </source>
</evidence>
<dbReference type="Pfam" id="PF00122">
    <property type="entry name" value="E1-E2_ATPase"/>
    <property type="match status" value="1"/>
</dbReference>
<dbReference type="SFLD" id="SFLDG00002">
    <property type="entry name" value="C1.7:_P-type_atpase_like"/>
    <property type="match status" value="1"/>
</dbReference>
<keyword evidence="15 17" id="KW-0472">Membrane</keyword>
<feature type="transmembrane region" description="Helical" evidence="17">
    <location>
        <begin position="83"/>
        <end position="99"/>
    </location>
</feature>
<dbReference type="GO" id="GO:0005391">
    <property type="term" value="F:P-type sodium:potassium-exchanging transporter activity"/>
    <property type="evidence" value="ECO:0007669"/>
    <property type="project" value="TreeGrafter"/>
</dbReference>
<dbReference type="GO" id="GO:0036376">
    <property type="term" value="P:sodium ion export across plasma membrane"/>
    <property type="evidence" value="ECO:0007669"/>
    <property type="project" value="TreeGrafter"/>
</dbReference>
<feature type="transmembrane region" description="Helical" evidence="17">
    <location>
        <begin position="878"/>
        <end position="895"/>
    </location>
</feature>
<dbReference type="STRING" id="546269.HMPREF0389_01266"/>
<evidence type="ECO:0000256" key="3">
    <source>
        <dbReference type="ARBA" id="ARBA00012790"/>
    </source>
</evidence>
<evidence type="ECO:0000256" key="11">
    <source>
        <dbReference type="ARBA" id="ARBA00022840"/>
    </source>
</evidence>
<feature type="transmembrane region" description="Helical" evidence="17">
    <location>
        <begin position="248"/>
        <end position="268"/>
    </location>
</feature>
<organism evidence="19 20">
    <name type="scientific">Filifactor alocis (strain ATCC 35896 / CCUG 47790 / D40 B5)</name>
    <name type="common">Fusobacterium alocis</name>
    <dbReference type="NCBI Taxonomy" id="546269"/>
    <lineage>
        <taxon>Bacteria</taxon>
        <taxon>Bacillati</taxon>
        <taxon>Bacillota</taxon>
        <taxon>Clostridia</taxon>
        <taxon>Peptostreptococcales</taxon>
        <taxon>Filifactoraceae</taxon>
        <taxon>Filifactor</taxon>
    </lineage>
</organism>
<dbReference type="InterPro" id="IPR001757">
    <property type="entry name" value="P_typ_ATPase"/>
</dbReference>
<dbReference type="FunFam" id="3.40.50.1000:FF:000001">
    <property type="entry name" value="Phospholipid-transporting ATPase IC"/>
    <property type="match status" value="1"/>
</dbReference>
<dbReference type="SUPFAM" id="SSF81665">
    <property type="entry name" value="Calcium ATPase, transmembrane domain M"/>
    <property type="match status" value="1"/>
</dbReference>
<feature type="transmembrane region" description="Helical" evidence="17">
    <location>
        <begin position="697"/>
        <end position="718"/>
    </location>
</feature>
<dbReference type="InterPro" id="IPR023214">
    <property type="entry name" value="HAD_sf"/>
</dbReference>
<dbReference type="SFLD" id="SFLDF00027">
    <property type="entry name" value="p-type_atpase"/>
    <property type="match status" value="1"/>
</dbReference>
<dbReference type="PROSITE" id="PS00154">
    <property type="entry name" value="ATPASE_E1_E2"/>
    <property type="match status" value="1"/>
</dbReference>
<keyword evidence="7" id="KW-0109">Calcium transport</keyword>
<evidence type="ECO:0000256" key="1">
    <source>
        <dbReference type="ARBA" id="ARBA00004651"/>
    </source>
</evidence>
<protein>
    <recommendedName>
        <fullName evidence="3">P-type Ca(2+) transporter</fullName>
        <ecNumber evidence="3">7.2.2.10</ecNumber>
    </recommendedName>
</protein>
<dbReference type="GO" id="GO:0005388">
    <property type="term" value="F:P-type calcium transporter activity"/>
    <property type="evidence" value="ECO:0007669"/>
    <property type="project" value="UniProtKB-EC"/>
</dbReference>
<keyword evidence="4" id="KW-0813">Transport</keyword>